<name>A0AA45WJ46_9BACL</name>
<evidence type="ECO:0000256" key="8">
    <source>
        <dbReference type="SAM" id="Phobius"/>
    </source>
</evidence>
<dbReference type="AlphaFoldDB" id="A0AA45WJ46"/>
<feature type="transmembrane region" description="Helical" evidence="8">
    <location>
        <begin position="115"/>
        <end position="137"/>
    </location>
</feature>
<dbReference type="EMBL" id="FXTU01000001">
    <property type="protein sequence ID" value="SMP02093.1"/>
    <property type="molecule type" value="Genomic_DNA"/>
</dbReference>
<gene>
    <name evidence="9" type="ORF">SAMN06265361_101306</name>
</gene>
<organism evidence="9 10">
    <name type="scientific">Laceyella tengchongensis</name>
    <dbReference type="NCBI Taxonomy" id="574699"/>
    <lineage>
        <taxon>Bacteria</taxon>
        <taxon>Bacillati</taxon>
        <taxon>Bacillota</taxon>
        <taxon>Bacilli</taxon>
        <taxon>Bacillales</taxon>
        <taxon>Thermoactinomycetaceae</taxon>
        <taxon>Laceyella</taxon>
    </lineage>
</organism>
<dbReference type="PANTHER" id="PTHR34975:SF2">
    <property type="entry name" value="SPORE GERMINATION PROTEIN A2"/>
    <property type="match status" value="1"/>
</dbReference>
<feature type="transmembrane region" description="Helical" evidence="8">
    <location>
        <begin position="84"/>
        <end position="109"/>
    </location>
</feature>
<comment type="similarity">
    <text evidence="2">Belongs to the amino acid-polyamine-organocation (APC) superfamily. Spore germination protein (SGP) (TC 2.A.3.9) family.</text>
</comment>
<reference evidence="9" key="1">
    <citation type="submission" date="2017-05" db="EMBL/GenBank/DDBJ databases">
        <authorList>
            <person name="Varghese N."/>
            <person name="Submissions S."/>
        </authorList>
    </citation>
    <scope>NUCLEOTIDE SEQUENCE</scope>
    <source>
        <strain evidence="9">DSM 45262</strain>
    </source>
</reference>
<keyword evidence="7 8" id="KW-0472">Membrane</keyword>
<feature type="transmembrane region" description="Helical" evidence="8">
    <location>
        <begin position="192"/>
        <end position="209"/>
    </location>
</feature>
<feature type="transmembrane region" description="Helical" evidence="8">
    <location>
        <begin position="221"/>
        <end position="242"/>
    </location>
</feature>
<dbReference type="InterPro" id="IPR004761">
    <property type="entry name" value="Spore_GerAB"/>
</dbReference>
<evidence type="ECO:0000256" key="6">
    <source>
        <dbReference type="ARBA" id="ARBA00022989"/>
    </source>
</evidence>
<evidence type="ECO:0000256" key="1">
    <source>
        <dbReference type="ARBA" id="ARBA00004141"/>
    </source>
</evidence>
<sequence>MQAHVNRQYRVSPYLAFFLIYKTQFGVGVLGFQRYIAKTSGHDAWIAVILSGLIIHLLLWMMYQMLNKEQNDLISIHQTVFGKWTGNLLSFLFILQVFISGTTVLRTFIEVIQVWVFPLFKTWPFSLVFLTSVYYIVSNGFRTVTGVCYFGAIIPLILIPTFLAPLEFANFRNLLPIMDHSVTDLIKSVEEMTFTILGFELLLLYYPYFIEPEKSQKWTHYGNLFTTLIYAGIAIVTFAYYAEDHLQVEIWPTLTMWKVIKLPVIERIEYVVISAWTIIILPNICTSFWAASRGVKRIFQITQRRALLILLAGSFIITCLLNNRMQIDHLNSFVSMIGIYLLYAYIPILFIIYHIRHKMRKRS</sequence>
<feature type="transmembrane region" description="Helical" evidence="8">
    <location>
        <begin position="144"/>
        <end position="166"/>
    </location>
</feature>
<feature type="transmembrane region" description="Helical" evidence="8">
    <location>
        <begin position="333"/>
        <end position="355"/>
    </location>
</feature>
<dbReference type="NCBIfam" id="TIGR00912">
    <property type="entry name" value="2A0309"/>
    <property type="match status" value="1"/>
</dbReference>
<feature type="transmembrane region" description="Helical" evidence="8">
    <location>
        <begin position="44"/>
        <end position="63"/>
    </location>
</feature>
<keyword evidence="5 8" id="KW-0812">Transmembrane</keyword>
<accession>A0AA45WJ46</accession>
<keyword evidence="3" id="KW-0813">Transport</keyword>
<keyword evidence="10" id="KW-1185">Reference proteome</keyword>
<feature type="transmembrane region" description="Helical" evidence="8">
    <location>
        <begin position="307"/>
        <end position="327"/>
    </location>
</feature>
<proteinExistence type="inferred from homology"/>
<evidence type="ECO:0000256" key="7">
    <source>
        <dbReference type="ARBA" id="ARBA00023136"/>
    </source>
</evidence>
<keyword evidence="4" id="KW-0309">Germination</keyword>
<keyword evidence="6 8" id="KW-1133">Transmembrane helix</keyword>
<dbReference type="GO" id="GO:0009847">
    <property type="term" value="P:spore germination"/>
    <property type="evidence" value="ECO:0007669"/>
    <property type="project" value="InterPro"/>
</dbReference>
<dbReference type="PANTHER" id="PTHR34975">
    <property type="entry name" value="SPORE GERMINATION PROTEIN A2"/>
    <property type="match status" value="1"/>
</dbReference>
<evidence type="ECO:0000313" key="9">
    <source>
        <dbReference type="EMBL" id="SMP02093.1"/>
    </source>
</evidence>
<dbReference type="RefSeq" id="WP_189318975.1">
    <property type="nucleotide sequence ID" value="NZ_FXTU01000001.1"/>
</dbReference>
<feature type="transmembrane region" description="Helical" evidence="8">
    <location>
        <begin position="270"/>
        <end position="295"/>
    </location>
</feature>
<feature type="transmembrane region" description="Helical" evidence="8">
    <location>
        <begin position="12"/>
        <end position="32"/>
    </location>
</feature>
<dbReference type="GO" id="GO:0016020">
    <property type="term" value="C:membrane"/>
    <property type="evidence" value="ECO:0007669"/>
    <property type="project" value="UniProtKB-SubCell"/>
</dbReference>
<comment type="caution">
    <text evidence="9">The sequence shown here is derived from an EMBL/GenBank/DDBJ whole genome shotgun (WGS) entry which is preliminary data.</text>
</comment>
<evidence type="ECO:0000256" key="5">
    <source>
        <dbReference type="ARBA" id="ARBA00022692"/>
    </source>
</evidence>
<evidence type="ECO:0000256" key="3">
    <source>
        <dbReference type="ARBA" id="ARBA00022448"/>
    </source>
</evidence>
<evidence type="ECO:0000313" key="10">
    <source>
        <dbReference type="Proteomes" id="UP001157946"/>
    </source>
</evidence>
<evidence type="ECO:0000256" key="2">
    <source>
        <dbReference type="ARBA" id="ARBA00007998"/>
    </source>
</evidence>
<dbReference type="Pfam" id="PF03845">
    <property type="entry name" value="Spore_permease"/>
    <property type="match status" value="1"/>
</dbReference>
<dbReference type="Proteomes" id="UP001157946">
    <property type="component" value="Unassembled WGS sequence"/>
</dbReference>
<evidence type="ECO:0000256" key="4">
    <source>
        <dbReference type="ARBA" id="ARBA00022544"/>
    </source>
</evidence>
<comment type="subcellular location">
    <subcellularLocation>
        <location evidence="1">Membrane</location>
        <topology evidence="1">Multi-pass membrane protein</topology>
    </subcellularLocation>
</comment>
<protein>
    <submittedName>
        <fullName evidence="9">Spore germination protein (Amino acid permease)</fullName>
    </submittedName>
</protein>